<dbReference type="EMBL" id="APLF01000020">
    <property type="protein sequence ID" value="EMY80060.1"/>
    <property type="molecule type" value="Genomic_DNA"/>
</dbReference>
<dbReference type="InterPro" id="IPR002686">
    <property type="entry name" value="Transposase_17"/>
</dbReference>
<dbReference type="GO" id="GO:0006313">
    <property type="term" value="P:DNA transposition"/>
    <property type="evidence" value="ECO:0007669"/>
    <property type="project" value="InterPro"/>
</dbReference>
<organism evidence="2 3">
    <name type="scientific">Psychroflexus gondwanensis ACAM 44</name>
    <dbReference type="NCBI Taxonomy" id="1189619"/>
    <lineage>
        <taxon>Bacteria</taxon>
        <taxon>Pseudomonadati</taxon>
        <taxon>Bacteroidota</taxon>
        <taxon>Flavobacteriia</taxon>
        <taxon>Flavobacteriales</taxon>
        <taxon>Flavobacteriaceae</taxon>
        <taxon>Psychroflexus</taxon>
    </lineage>
</organism>
<dbReference type="eggNOG" id="COG1943">
    <property type="taxonomic scope" value="Bacteria"/>
</dbReference>
<comment type="caution">
    <text evidence="2">The sequence shown here is derived from an EMBL/GenBank/DDBJ whole genome shotgun (WGS) entry which is preliminary data.</text>
</comment>
<dbReference type="InterPro" id="IPR036515">
    <property type="entry name" value="Transposase_17_sf"/>
</dbReference>
<dbReference type="PANTHER" id="PTHR34322:SF2">
    <property type="entry name" value="TRANSPOSASE IS200-LIKE DOMAIN-CONTAINING PROTEIN"/>
    <property type="match status" value="1"/>
</dbReference>
<evidence type="ECO:0000313" key="3">
    <source>
        <dbReference type="Proteomes" id="UP000012317"/>
    </source>
</evidence>
<dbReference type="RefSeq" id="WP_003444171.1">
    <property type="nucleotide sequence ID" value="NZ_APLF01000020.1"/>
</dbReference>
<sequence length="195" mass="23386">MKYQPFEAGHFFHIYNRGNNKEHIFLEQDNYIYFLSLVKKYLFNKGDVYSYCLLPNHFHILFRFKKNEKLPTTIKEGKHKLYQPISNMLNAYTKAINKSNNRRGSLFQEHLKRIKITDENYLKNLIIYINTNPSHHQIANYETYAYSSYLSLISEKTSLLKRKEVIEYFDDKDNFKSVLASRRMDTEGMEDIVLE</sequence>
<dbReference type="STRING" id="1189619.pgond44_13853"/>
<dbReference type="GO" id="GO:0004803">
    <property type="term" value="F:transposase activity"/>
    <property type="evidence" value="ECO:0007669"/>
    <property type="project" value="InterPro"/>
</dbReference>
<dbReference type="PANTHER" id="PTHR34322">
    <property type="entry name" value="TRANSPOSASE, Y1_TNP DOMAIN-CONTAINING"/>
    <property type="match status" value="1"/>
</dbReference>
<gene>
    <name evidence="2" type="ORF">pgond44_13853</name>
</gene>
<evidence type="ECO:0000259" key="1">
    <source>
        <dbReference type="SMART" id="SM01321"/>
    </source>
</evidence>
<dbReference type="Gene3D" id="3.30.70.1290">
    <property type="entry name" value="Transposase IS200-like"/>
    <property type="match status" value="1"/>
</dbReference>
<proteinExistence type="predicted"/>
<dbReference type="GO" id="GO:0003677">
    <property type="term" value="F:DNA binding"/>
    <property type="evidence" value="ECO:0007669"/>
    <property type="project" value="InterPro"/>
</dbReference>
<feature type="domain" description="Transposase IS200-like" evidence="1">
    <location>
        <begin position="7"/>
        <end position="132"/>
    </location>
</feature>
<dbReference type="SMART" id="SM01321">
    <property type="entry name" value="Y1_Tnp"/>
    <property type="match status" value="1"/>
</dbReference>
<dbReference type="AlphaFoldDB" id="N1WM61"/>
<protein>
    <recommendedName>
        <fullName evidence="1">Transposase IS200-like domain-containing protein</fullName>
    </recommendedName>
</protein>
<reference evidence="2 3" key="1">
    <citation type="journal article" date="2014" name="Genome Biol. Evol.">
        <title>Extensive gene acquisition in the extremely psychrophilic bacterial species Psychroflexus torquis and the link to sea-ice ecosystem specialism.</title>
        <authorList>
            <person name="Feng S."/>
            <person name="Powell S.M."/>
            <person name="Wilson R."/>
            <person name="Bowman J.P."/>
        </authorList>
    </citation>
    <scope>NUCLEOTIDE SEQUENCE [LARGE SCALE GENOMIC DNA]</scope>
    <source>
        <strain evidence="2 3">ACAM 44</strain>
    </source>
</reference>
<accession>N1WM61</accession>
<dbReference type="Proteomes" id="UP000012317">
    <property type="component" value="Unassembled WGS sequence"/>
</dbReference>
<name>N1WM61_9FLAO</name>
<evidence type="ECO:0000313" key="2">
    <source>
        <dbReference type="EMBL" id="EMY80060.1"/>
    </source>
</evidence>
<dbReference type="SUPFAM" id="SSF143422">
    <property type="entry name" value="Transposase IS200-like"/>
    <property type="match status" value="1"/>
</dbReference>
<keyword evidence="3" id="KW-1185">Reference proteome</keyword>